<dbReference type="PANTHER" id="PTHR47829">
    <property type="entry name" value="HYDROLASE, PUTATIVE (AFU_ORTHOLOGUE AFUA_1G12880)-RELATED"/>
    <property type="match status" value="1"/>
</dbReference>
<evidence type="ECO:0000313" key="2">
    <source>
        <dbReference type="EMBL" id="PVU86946.1"/>
    </source>
</evidence>
<dbReference type="InterPro" id="IPR052898">
    <property type="entry name" value="ACAD10-like"/>
</dbReference>
<sequence>MSSQSTIDLSNLETYLKQTIGIVGPLSAEKFSHGQSNPTFLIIDLGSKDADSPYPDPFPNKLKKRYVVRKKPSGALISKTAHAVEREYRVLKALGDNIKELQIPVPKVYCLCEDDSVLGTPFYVMEYIHGRIFKDPALSELPPQEQTPEIKALYYNEMVRVLSRLHSVDYRSIGLSGFGKHGGYYNRQLAALSKVHDLQAATIKKSSENSNTPDHLSLAYTDGHDNGALPQFYILVNILKKSYCPDHISIAHGDYKLDNVIFHPTKPIILGILDWELSTIGNPLSDLANMIQYMTVDIPSEDSLVRLYCSLSNLEYPLQGWTYAKAFALLRNAVISHGIRARLSIGQASSSIAAFAATTGPK</sequence>
<protein>
    <recommendedName>
        <fullName evidence="1">Aminoglycoside phosphotransferase domain-containing protein</fullName>
    </recommendedName>
</protein>
<evidence type="ECO:0000313" key="3">
    <source>
        <dbReference type="Proteomes" id="UP000245609"/>
    </source>
</evidence>
<proteinExistence type="predicted"/>
<dbReference type="CDD" id="cd05154">
    <property type="entry name" value="ACAD10_11_N-like"/>
    <property type="match status" value="1"/>
</dbReference>
<feature type="domain" description="Aminoglycoside phosphotransferase" evidence="1">
    <location>
        <begin position="29"/>
        <end position="297"/>
    </location>
</feature>
<dbReference type="InterPro" id="IPR002575">
    <property type="entry name" value="Aminoglycoside_PTrfase"/>
</dbReference>
<dbReference type="PANTHER" id="PTHR47829:SF3">
    <property type="entry name" value="AMINOGLYCOSIDE PHOSPHOTRANSFERASE DOMAIN-CONTAINING PROTEIN"/>
    <property type="match status" value="1"/>
</dbReference>
<dbReference type="InterPro" id="IPR041726">
    <property type="entry name" value="ACAD10_11_N"/>
</dbReference>
<dbReference type="Proteomes" id="UP000245609">
    <property type="component" value="Unassembled WGS sequence"/>
</dbReference>
<dbReference type="InterPro" id="IPR011009">
    <property type="entry name" value="Kinase-like_dom_sf"/>
</dbReference>
<evidence type="ECO:0000259" key="1">
    <source>
        <dbReference type="Pfam" id="PF01636"/>
    </source>
</evidence>
<accession>A0A2T9Y3M3</accession>
<keyword evidence="3" id="KW-1185">Reference proteome</keyword>
<dbReference type="EMBL" id="MBFS01003389">
    <property type="protein sequence ID" value="PVU86946.1"/>
    <property type="molecule type" value="Genomic_DNA"/>
</dbReference>
<dbReference type="AlphaFoldDB" id="A0A2T9Y3M3"/>
<gene>
    <name evidence="2" type="ORF">BB560_006582</name>
</gene>
<dbReference type="SUPFAM" id="SSF56112">
    <property type="entry name" value="Protein kinase-like (PK-like)"/>
    <property type="match status" value="1"/>
</dbReference>
<comment type="caution">
    <text evidence="2">The sequence shown here is derived from an EMBL/GenBank/DDBJ whole genome shotgun (WGS) entry which is preliminary data.</text>
</comment>
<dbReference type="STRING" id="133381.A0A2T9Y3M3"/>
<dbReference type="Gene3D" id="3.30.200.20">
    <property type="entry name" value="Phosphorylase Kinase, domain 1"/>
    <property type="match status" value="1"/>
</dbReference>
<dbReference type="Gene3D" id="3.90.1200.10">
    <property type="match status" value="1"/>
</dbReference>
<reference evidence="2 3" key="1">
    <citation type="journal article" date="2018" name="MBio">
        <title>Comparative Genomics Reveals the Core Gene Toolbox for the Fungus-Insect Symbiosis.</title>
        <authorList>
            <person name="Wang Y."/>
            <person name="Stata M."/>
            <person name="Wang W."/>
            <person name="Stajich J.E."/>
            <person name="White M.M."/>
            <person name="Moncalvo J.M."/>
        </authorList>
    </citation>
    <scope>NUCLEOTIDE SEQUENCE [LARGE SCALE GENOMIC DNA]</scope>
    <source>
        <strain evidence="2 3">SC-DP-2</strain>
    </source>
</reference>
<name>A0A2T9Y3M3_9FUNG</name>
<dbReference type="OrthoDB" id="191037at2759"/>
<dbReference type="Pfam" id="PF01636">
    <property type="entry name" value="APH"/>
    <property type="match status" value="1"/>
</dbReference>
<organism evidence="2 3">
    <name type="scientific">Smittium megazygosporum</name>
    <dbReference type="NCBI Taxonomy" id="133381"/>
    <lineage>
        <taxon>Eukaryota</taxon>
        <taxon>Fungi</taxon>
        <taxon>Fungi incertae sedis</taxon>
        <taxon>Zoopagomycota</taxon>
        <taxon>Kickxellomycotina</taxon>
        <taxon>Harpellomycetes</taxon>
        <taxon>Harpellales</taxon>
        <taxon>Legeriomycetaceae</taxon>
        <taxon>Smittium</taxon>
    </lineage>
</organism>
<feature type="non-terminal residue" evidence="2">
    <location>
        <position position="362"/>
    </location>
</feature>